<dbReference type="EMBL" id="DF952378">
    <property type="protein sequence ID" value="GAN43570.1"/>
    <property type="molecule type" value="Genomic_DNA"/>
</dbReference>
<feature type="transmembrane region" description="Helical" evidence="1">
    <location>
        <begin position="120"/>
        <end position="136"/>
    </location>
</feature>
<accession>A0A0S6YW24</accession>
<feature type="transmembrane region" description="Helical" evidence="1">
    <location>
        <begin position="63"/>
        <end position="84"/>
    </location>
</feature>
<protein>
    <submittedName>
        <fullName evidence="2">Uncharacterized protein</fullName>
    </submittedName>
</protein>
<organism evidence="2">
    <name type="scientific">Mizugakiibacter sediminis</name>
    <dbReference type="NCBI Taxonomy" id="1475481"/>
    <lineage>
        <taxon>Bacteria</taxon>
        <taxon>Pseudomonadati</taxon>
        <taxon>Pseudomonadota</taxon>
        <taxon>Gammaproteobacteria</taxon>
        <taxon>Lysobacterales</taxon>
        <taxon>Rhodanobacteraceae</taxon>
        <taxon>Mizugakiibacter</taxon>
    </lineage>
</organism>
<feature type="transmembrane region" description="Helical" evidence="1">
    <location>
        <begin position="12"/>
        <end position="32"/>
    </location>
</feature>
<sequence length="139" mass="14223">MPYPRPSWPLSVFGTLLFASALGALWALAGLWSGRALQPAPLAVAVAMAGGLRWLGCPAGARTALLAAAGTLLAAGYAQCLFAINRVAAAMGLSFLETLRRIGAGMTAAVARAPLDGTDVAFMLAGAALAALLAWRRMR</sequence>
<name>A0A0S6YW24_9GAMM</name>
<evidence type="ECO:0000256" key="1">
    <source>
        <dbReference type="SAM" id="Phobius"/>
    </source>
</evidence>
<proteinExistence type="predicted"/>
<dbReference type="HOGENOM" id="CLU_1842844_0_0_6"/>
<keyword evidence="1" id="KW-0812">Transmembrane</keyword>
<dbReference type="RefSeq" id="WP_062537309.1">
    <property type="nucleotide sequence ID" value="NZ_DF970228.1"/>
</dbReference>
<evidence type="ECO:0000313" key="2">
    <source>
        <dbReference type="EMBL" id="GAN43570.1"/>
    </source>
</evidence>
<feature type="transmembrane region" description="Helical" evidence="1">
    <location>
        <begin position="38"/>
        <end position="56"/>
    </location>
</feature>
<keyword evidence="1" id="KW-0472">Membrane</keyword>
<dbReference type="AlphaFoldDB" id="A0A0S6YW24"/>
<reference evidence="2" key="1">
    <citation type="submission" date="2015-03" db="EMBL/GenBank/DDBJ databases">
        <title>Draft genome sequence of Mizugakiibacter sediminis skMP5.</title>
        <authorList>
            <person name="Watanabe T."/>
            <person name="Kojima H."/>
            <person name="Fukui M."/>
        </authorList>
    </citation>
    <scope>NUCLEOTIDE SEQUENCE</scope>
    <source>
        <strain evidence="2">SkMP5</strain>
    </source>
</reference>
<gene>
    <name evidence="2" type="ORF">MBSD_0074</name>
</gene>
<keyword evidence="1" id="KW-1133">Transmembrane helix</keyword>